<protein>
    <submittedName>
        <fullName evidence="2">Nucleotidyl transferase superfamily</fullName>
    </submittedName>
</protein>
<reference evidence="2 3" key="1">
    <citation type="submission" date="2007-01" db="EMBL/GenBank/DDBJ databases">
        <authorList>
            <person name="Haygood M."/>
            <person name="Podell S."/>
            <person name="Anderson C."/>
            <person name="Hopkinson B."/>
            <person name="Roe K."/>
            <person name="Barbeau K."/>
            <person name="Gaasterland T."/>
            <person name="Ferriera S."/>
            <person name="Johnson J."/>
            <person name="Kravitz S."/>
            <person name="Beeson K."/>
            <person name="Sutton G."/>
            <person name="Rogers Y.-H."/>
            <person name="Friedman R."/>
            <person name="Frazier M."/>
            <person name="Venter J.C."/>
        </authorList>
    </citation>
    <scope>NUCLEOTIDE SEQUENCE [LARGE SCALE GENOMIC DNA]</scope>
    <source>
        <strain evidence="2 3">ATCC 23134</strain>
    </source>
</reference>
<evidence type="ECO:0000259" key="1">
    <source>
        <dbReference type="Pfam" id="PF12804"/>
    </source>
</evidence>
<dbReference type="InterPro" id="IPR025877">
    <property type="entry name" value="MobA-like_NTP_Trfase"/>
</dbReference>
<accession>A1ZWF4</accession>
<gene>
    <name evidence="2" type="ORF">M23134_02764</name>
</gene>
<dbReference type="Pfam" id="PF12804">
    <property type="entry name" value="NTP_transf_3"/>
    <property type="match status" value="1"/>
</dbReference>
<dbReference type="RefSeq" id="WP_002703103.1">
    <property type="nucleotide sequence ID" value="NZ_AAWS01000051.1"/>
</dbReference>
<feature type="domain" description="MobA-like NTP transferase" evidence="1">
    <location>
        <begin position="6"/>
        <end position="63"/>
    </location>
</feature>
<dbReference type="SUPFAM" id="SSF53448">
    <property type="entry name" value="Nucleotide-diphospho-sugar transferases"/>
    <property type="match status" value="1"/>
</dbReference>
<sequence>MKPTLIVLAAGMGSRYGGLKQLDRLGVSGETLMDYALYDAARSGFGKVVFVIRRDFEQAFCTKVLAPLQLDIEVCYVFQETEINLNGEIIQREKPWGTGHALLAAKNEVTGTFAVINADDFYGQEAFATLANYLINLPPNSSEYALIGYVLQNTLSDNGTVSRGVCQVNETGYLTNIVERKKIWKSPQGIFCTDEKGKQIALDGNSLVSMNLWGGNKEVFDVLAAQFPAFVQAHKNDPKAEFLIPEVFAGMVANQTAQVKVLRSDAHWIGVTYKEDKPEAMQKLKALTDKGAYPANLWN</sequence>
<dbReference type="OrthoDB" id="9779926at2"/>
<name>A1ZWF4_MICM2</name>
<dbReference type="eggNOG" id="COG1208">
    <property type="taxonomic scope" value="Bacteria"/>
</dbReference>
<keyword evidence="3" id="KW-1185">Reference proteome</keyword>
<evidence type="ECO:0000313" key="3">
    <source>
        <dbReference type="Proteomes" id="UP000004095"/>
    </source>
</evidence>
<dbReference type="AlphaFoldDB" id="A1ZWF4"/>
<dbReference type="EMBL" id="AAWS01000051">
    <property type="protein sequence ID" value="EAY25294.1"/>
    <property type="molecule type" value="Genomic_DNA"/>
</dbReference>
<evidence type="ECO:0000313" key="2">
    <source>
        <dbReference type="EMBL" id="EAY25294.1"/>
    </source>
</evidence>
<dbReference type="InterPro" id="IPR029044">
    <property type="entry name" value="Nucleotide-diphossugar_trans"/>
</dbReference>
<proteinExistence type="predicted"/>
<organism evidence="2 3">
    <name type="scientific">Microscilla marina ATCC 23134</name>
    <dbReference type="NCBI Taxonomy" id="313606"/>
    <lineage>
        <taxon>Bacteria</taxon>
        <taxon>Pseudomonadati</taxon>
        <taxon>Bacteroidota</taxon>
        <taxon>Cytophagia</taxon>
        <taxon>Cytophagales</taxon>
        <taxon>Microscillaceae</taxon>
        <taxon>Microscilla</taxon>
    </lineage>
</organism>
<keyword evidence="2" id="KW-0808">Transferase</keyword>
<dbReference type="Gene3D" id="3.90.550.10">
    <property type="entry name" value="Spore Coat Polysaccharide Biosynthesis Protein SpsA, Chain A"/>
    <property type="match status" value="1"/>
</dbReference>
<dbReference type="GO" id="GO:0016779">
    <property type="term" value="F:nucleotidyltransferase activity"/>
    <property type="evidence" value="ECO:0007669"/>
    <property type="project" value="UniProtKB-ARBA"/>
</dbReference>
<dbReference type="Proteomes" id="UP000004095">
    <property type="component" value="Unassembled WGS sequence"/>
</dbReference>
<comment type="caution">
    <text evidence="2">The sequence shown here is derived from an EMBL/GenBank/DDBJ whole genome shotgun (WGS) entry which is preliminary data.</text>
</comment>